<dbReference type="EMBL" id="JACHXW010000023">
    <property type="protein sequence ID" value="MBB3155344.1"/>
    <property type="molecule type" value="Genomic_DNA"/>
</dbReference>
<accession>A0A7W5CED0</accession>
<keyword evidence="2" id="KW-0808">Transferase</keyword>
<dbReference type="InterPro" id="IPR029063">
    <property type="entry name" value="SAM-dependent_MTases_sf"/>
</dbReference>
<sequence>MIKGGINIKDSITNFYDELSVEYHLIFDDWYQTLSQQGQILDEFIRSPRVHFELKSKTLLDASCGIGTQAIGLARLGYDVTATDISPQSVARGAKEAEKAGVTINFGVADFRTLQDDVEGEFSIVLSADNAIPHLLTDEDLAAACRNMHAKLSEGGLLLITIRDYDHHVQLKEHATTPRVLDDGKRVVFQVWDWSNDDRIYTVNHFILIECEGKWNTSVQRTNYRALLRDEFSQILSAAGFDNIDWHMPADSGYYQPIVTAKKGKLKTVR</sequence>
<dbReference type="AlphaFoldDB" id="A0A7W5CED0"/>
<dbReference type="GO" id="GO:0032259">
    <property type="term" value="P:methylation"/>
    <property type="evidence" value="ECO:0007669"/>
    <property type="project" value="UniProtKB-KW"/>
</dbReference>
<evidence type="ECO:0000313" key="3">
    <source>
        <dbReference type="Proteomes" id="UP000518605"/>
    </source>
</evidence>
<dbReference type="Proteomes" id="UP000518605">
    <property type="component" value="Unassembled WGS sequence"/>
</dbReference>
<gene>
    <name evidence="2" type="ORF">FHS16_005452</name>
</gene>
<dbReference type="CDD" id="cd02440">
    <property type="entry name" value="AdoMet_MTases"/>
    <property type="match status" value="1"/>
</dbReference>
<organism evidence="2 3">
    <name type="scientific">Paenibacillus endophyticus</name>
    <dbReference type="NCBI Taxonomy" id="1294268"/>
    <lineage>
        <taxon>Bacteria</taxon>
        <taxon>Bacillati</taxon>
        <taxon>Bacillota</taxon>
        <taxon>Bacilli</taxon>
        <taxon>Bacillales</taxon>
        <taxon>Paenibacillaceae</taxon>
        <taxon>Paenibacillus</taxon>
    </lineage>
</organism>
<dbReference type="GO" id="GO:0008168">
    <property type="term" value="F:methyltransferase activity"/>
    <property type="evidence" value="ECO:0007669"/>
    <property type="project" value="UniProtKB-KW"/>
</dbReference>
<dbReference type="InterPro" id="IPR041698">
    <property type="entry name" value="Methyltransf_25"/>
</dbReference>
<keyword evidence="2" id="KW-0489">Methyltransferase</keyword>
<dbReference type="PANTHER" id="PTHR43464">
    <property type="entry name" value="METHYLTRANSFERASE"/>
    <property type="match status" value="1"/>
</dbReference>
<name>A0A7W5CED0_9BACL</name>
<dbReference type="RefSeq" id="WP_221226481.1">
    <property type="nucleotide sequence ID" value="NZ_CBCSLB010000021.1"/>
</dbReference>
<feature type="domain" description="Methyltransferase" evidence="1">
    <location>
        <begin position="60"/>
        <end position="156"/>
    </location>
</feature>
<keyword evidence="3" id="KW-1185">Reference proteome</keyword>
<reference evidence="2 3" key="1">
    <citation type="submission" date="2020-08" db="EMBL/GenBank/DDBJ databases">
        <title>Genomic Encyclopedia of Type Strains, Phase III (KMG-III): the genomes of soil and plant-associated and newly described type strains.</title>
        <authorList>
            <person name="Whitman W."/>
        </authorList>
    </citation>
    <scope>NUCLEOTIDE SEQUENCE [LARGE SCALE GENOMIC DNA]</scope>
    <source>
        <strain evidence="2 3">CECT 8234</strain>
    </source>
</reference>
<comment type="caution">
    <text evidence="2">The sequence shown here is derived from an EMBL/GenBank/DDBJ whole genome shotgun (WGS) entry which is preliminary data.</text>
</comment>
<proteinExistence type="predicted"/>
<dbReference type="SUPFAM" id="SSF53335">
    <property type="entry name" value="S-adenosyl-L-methionine-dependent methyltransferases"/>
    <property type="match status" value="1"/>
</dbReference>
<dbReference type="Pfam" id="PF13649">
    <property type="entry name" value="Methyltransf_25"/>
    <property type="match status" value="1"/>
</dbReference>
<evidence type="ECO:0000313" key="2">
    <source>
        <dbReference type="EMBL" id="MBB3155344.1"/>
    </source>
</evidence>
<protein>
    <submittedName>
        <fullName evidence="2">SAM-dependent methyltransferase</fullName>
    </submittedName>
</protein>
<dbReference type="Gene3D" id="3.40.50.150">
    <property type="entry name" value="Vaccinia Virus protein VP39"/>
    <property type="match status" value="1"/>
</dbReference>
<evidence type="ECO:0000259" key="1">
    <source>
        <dbReference type="Pfam" id="PF13649"/>
    </source>
</evidence>